<dbReference type="Proteomes" id="UP000233551">
    <property type="component" value="Unassembled WGS sequence"/>
</dbReference>
<reference evidence="2 3" key="1">
    <citation type="submission" date="2017-11" db="EMBL/GenBank/DDBJ databases">
        <title>De-novo sequencing of pomegranate (Punica granatum L.) genome.</title>
        <authorList>
            <person name="Akparov Z."/>
            <person name="Amiraslanov A."/>
            <person name="Hajiyeva S."/>
            <person name="Abbasov M."/>
            <person name="Kaur K."/>
            <person name="Hamwieh A."/>
            <person name="Solovyev V."/>
            <person name="Salamov A."/>
            <person name="Braich B."/>
            <person name="Kosarev P."/>
            <person name="Mahmoud A."/>
            <person name="Hajiyev E."/>
            <person name="Babayeva S."/>
            <person name="Izzatullayeva V."/>
            <person name="Mammadov A."/>
            <person name="Mammadov A."/>
            <person name="Sharifova S."/>
            <person name="Ojaghi J."/>
            <person name="Eynullazada K."/>
            <person name="Bayramov B."/>
            <person name="Abdulazimova A."/>
            <person name="Shahmuradov I."/>
        </authorList>
    </citation>
    <scope>NUCLEOTIDE SEQUENCE [LARGE SCALE GENOMIC DNA]</scope>
    <source>
        <strain evidence="3">cv. AG2017</strain>
        <tissue evidence="2">Leaf</tissue>
    </source>
</reference>
<dbReference type="EMBL" id="PGOL01001782">
    <property type="protein sequence ID" value="PKI54448.1"/>
    <property type="molecule type" value="Genomic_DNA"/>
</dbReference>
<protein>
    <submittedName>
        <fullName evidence="2">Uncharacterized protein</fullName>
    </submittedName>
</protein>
<feature type="compositionally biased region" description="Polar residues" evidence="1">
    <location>
        <begin position="1"/>
        <end position="13"/>
    </location>
</feature>
<proteinExistence type="predicted"/>
<evidence type="ECO:0000256" key="1">
    <source>
        <dbReference type="SAM" id="MobiDB-lite"/>
    </source>
</evidence>
<accession>A0A2I0JDX6</accession>
<name>A0A2I0JDX6_PUNGR</name>
<feature type="compositionally biased region" description="Basic and acidic residues" evidence="1">
    <location>
        <begin position="37"/>
        <end position="46"/>
    </location>
</feature>
<comment type="caution">
    <text evidence="2">The sequence shown here is derived from an EMBL/GenBank/DDBJ whole genome shotgun (WGS) entry which is preliminary data.</text>
</comment>
<gene>
    <name evidence="2" type="ORF">CRG98_025131</name>
</gene>
<keyword evidence="3" id="KW-1185">Reference proteome</keyword>
<evidence type="ECO:0000313" key="3">
    <source>
        <dbReference type="Proteomes" id="UP000233551"/>
    </source>
</evidence>
<sequence length="108" mass="11843">MAPIPATTNLNHPSLSSKIEKEEENEALEVSSSTPTDTKEFTDDRSYSDCVPLFLSRNQRERRMIQAVVASALTTTTRARSLATLIRVVVAKIRATTAPSPLLSQISI</sequence>
<feature type="region of interest" description="Disordered" evidence="1">
    <location>
        <begin position="1"/>
        <end position="46"/>
    </location>
</feature>
<dbReference type="AlphaFoldDB" id="A0A2I0JDX6"/>
<evidence type="ECO:0000313" key="2">
    <source>
        <dbReference type="EMBL" id="PKI54448.1"/>
    </source>
</evidence>
<organism evidence="2 3">
    <name type="scientific">Punica granatum</name>
    <name type="common">Pomegranate</name>
    <dbReference type="NCBI Taxonomy" id="22663"/>
    <lineage>
        <taxon>Eukaryota</taxon>
        <taxon>Viridiplantae</taxon>
        <taxon>Streptophyta</taxon>
        <taxon>Embryophyta</taxon>
        <taxon>Tracheophyta</taxon>
        <taxon>Spermatophyta</taxon>
        <taxon>Magnoliopsida</taxon>
        <taxon>eudicotyledons</taxon>
        <taxon>Gunneridae</taxon>
        <taxon>Pentapetalae</taxon>
        <taxon>rosids</taxon>
        <taxon>malvids</taxon>
        <taxon>Myrtales</taxon>
        <taxon>Lythraceae</taxon>
        <taxon>Punica</taxon>
    </lineage>
</organism>